<keyword evidence="4" id="KW-1185">Reference proteome</keyword>
<dbReference type="Pfam" id="PF00701">
    <property type="entry name" value="DHDPS"/>
    <property type="match status" value="1"/>
</dbReference>
<dbReference type="PROSITE" id="PS00666">
    <property type="entry name" value="DHDPS_2"/>
    <property type="match status" value="1"/>
</dbReference>
<dbReference type="PANTHER" id="PTHR12128">
    <property type="entry name" value="DIHYDRODIPICOLINATE SYNTHASE"/>
    <property type="match status" value="1"/>
</dbReference>
<evidence type="ECO:0000313" key="4">
    <source>
        <dbReference type="Proteomes" id="UP000700815"/>
    </source>
</evidence>
<evidence type="ECO:0000256" key="2">
    <source>
        <dbReference type="PIRNR" id="PIRNR001365"/>
    </source>
</evidence>
<gene>
    <name evidence="3" type="ORF">KIH79_02895</name>
</gene>
<sequence length="297" mass="32250">MTTPFSGILCPSITIADGNGEPDETLWGRHLDHLVEAGVNGILLFGSIGEFYAYPTSFKKHAVEFAVNRIAGRTKVLVGVGDTDLDNVLDVTEFSERCGADGIVAVSPYYFGPSDAAAERYFGRVADSTRLPVLLYNFPARTGSDLNPRLVAALAAAHRNIVGIKDTVDTISHTRKVIAAARAVNPDFAVLSGFDEYYCANRIAGGDGVLCGLTNVEPETFVRMHRAWQDGRYDEAIACARRVSRLMAVYDQADLFITAIKQAVRAKGLPIDAAIREPMVPLTQSQRDAIDRILAQD</sequence>
<comment type="caution">
    <text evidence="3">The sequence shown here is derived from an EMBL/GenBank/DDBJ whole genome shotgun (WGS) entry which is preliminary data.</text>
</comment>
<dbReference type="SMART" id="SM01130">
    <property type="entry name" value="DHDPS"/>
    <property type="match status" value="1"/>
</dbReference>
<dbReference type="Proteomes" id="UP000700815">
    <property type="component" value="Unassembled WGS sequence"/>
</dbReference>
<evidence type="ECO:0000256" key="1">
    <source>
        <dbReference type="ARBA" id="ARBA00023239"/>
    </source>
</evidence>
<dbReference type="InterPro" id="IPR002220">
    <property type="entry name" value="DapA-like"/>
</dbReference>
<comment type="similarity">
    <text evidence="2">Belongs to the DapA family.</text>
</comment>
<dbReference type="CDD" id="cd00408">
    <property type="entry name" value="DHDPS-like"/>
    <property type="match status" value="1"/>
</dbReference>
<dbReference type="PIRSF" id="PIRSF001365">
    <property type="entry name" value="DHDPS"/>
    <property type="match status" value="1"/>
</dbReference>
<name>A0ABS6WCY4_9BIFI</name>
<keyword evidence="1 2" id="KW-0456">Lyase</keyword>
<dbReference type="PANTHER" id="PTHR12128:SF28">
    <property type="entry name" value="2-DEHYDRO-3-DEOXY-D-GLUCONATE ALDOLASE YAGE-RELATED"/>
    <property type="match status" value="1"/>
</dbReference>
<protein>
    <submittedName>
        <fullName evidence="3">Dihydrodipicolinate synthase family protein</fullName>
    </submittedName>
</protein>
<proteinExistence type="inferred from homology"/>
<dbReference type="EMBL" id="JAHBBH010000005">
    <property type="protein sequence ID" value="MBW3091916.1"/>
    <property type="molecule type" value="Genomic_DNA"/>
</dbReference>
<organism evidence="3 4">
    <name type="scientific">Bifidobacterium miconis</name>
    <dbReference type="NCBI Taxonomy" id="2834435"/>
    <lineage>
        <taxon>Bacteria</taxon>
        <taxon>Bacillati</taxon>
        <taxon>Actinomycetota</taxon>
        <taxon>Actinomycetes</taxon>
        <taxon>Bifidobacteriales</taxon>
        <taxon>Bifidobacteriaceae</taxon>
        <taxon>Bifidobacterium</taxon>
    </lineage>
</organism>
<accession>A0ABS6WCY4</accession>
<dbReference type="RefSeq" id="WP_219058019.1">
    <property type="nucleotide sequence ID" value="NZ_JAHBBH010000005.1"/>
</dbReference>
<dbReference type="InterPro" id="IPR020625">
    <property type="entry name" value="Schiff_base-form_aldolases_AS"/>
</dbReference>
<evidence type="ECO:0000313" key="3">
    <source>
        <dbReference type="EMBL" id="MBW3091916.1"/>
    </source>
</evidence>
<reference evidence="3 4" key="1">
    <citation type="submission" date="2021-05" db="EMBL/GenBank/DDBJ databases">
        <title>Phylogenetic classification of ten novel species belonging to the genus Bifidobacterium comprising B. colchicus sp. nov., B. abeli sp. nov., B. bicoloris sp. nov., B. guerezis sp. nov., B. rosaliae sp. nov., B. santillanensis sp. nov., B. argentati sp. nov., B. amazzoni sp. nov., B. pluviali sp. nov., and B. pinnaculum sp. nov.</title>
        <authorList>
            <person name="Lugli G.A."/>
            <person name="Ruiz Garcia L."/>
            <person name="Margolles A."/>
            <person name="Ventura M."/>
        </authorList>
    </citation>
    <scope>NUCLEOTIDE SEQUENCE [LARGE SCALE GENOMIC DNA]</scope>
    <source>
        <strain evidence="3 4">82T10</strain>
    </source>
</reference>